<dbReference type="PANTHER" id="PTHR12815:SF18">
    <property type="entry name" value="SORTING AND ASSEMBLY MACHINERY COMPONENT 50 HOMOLOG"/>
    <property type="match status" value="1"/>
</dbReference>
<evidence type="ECO:0000256" key="3">
    <source>
        <dbReference type="ARBA" id="ARBA00022692"/>
    </source>
</evidence>
<comment type="caution">
    <text evidence="6">The sequence shown here is derived from an EMBL/GenBank/DDBJ whole genome shotgun (WGS) entry which is preliminary data.</text>
</comment>
<evidence type="ECO:0000313" key="6">
    <source>
        <dbReference type="EMBL" id="HGT47981.1"/>
    </source>
</evidence>
<dbReference type="Gene3D" id="3.10.20.310">
    <property type="entry name" value="membrane protein fhac"/>
    <property type="match status" value="1"/>
</dbReference>
<evidence type="ECO:0000256" key="2">
    <source>
        <dbReference type="ARBA" id="ARBA00022452"/>
    </source>
</evidence>
<proteinExistence type="predicted"/>
<dbReference type="EMBL" id="DSVI01000009">
    <property type="protein sequence ID" value="HGT47981.1"/>
    <property type="molecule type" value="Genomic_DNA"/>
</dbReference>
<comment type="subcellular location">
    <subcellularLocation>
        <location evidence="1">Membrane</location>
    </subcellularLocation>
</comment>
<gene>
    <name evidence="6" type="ORF">ENS56_08100</name>
</gene>
<dbReference type="InterPro" id="IPR039910">
    <property type="entry name" value="D15-like"/>
</dbReference>
<dbReference type="AlphaFoldDB" id="A0A832G6V3"/>
<reference evidence="6" key="1">
    <citation type="journal article" date="2020" name="mSystems">
        <title>Genome- and Community-Level Interaction Insights into Carbon Utilization and Element Cycling Functions of Hydrothermarchaeota in Hydrothermal Sediment.</title>
        <authorList>
            <person name="Zhou Z."/>
            <person name="Liu Y."/>
            <person name="Xu W."/>
            <person name="Pan J."/>
            <person name="Luo Z.H."/>
            <person name="Li M."/>
        </authorList>
    </citation>
    <scope>NUCLEOTIDE SEQUENCE [LARGE SCALE GENOMIC DNA]</scope>
    <source>
        <strain evidence="6">SpSt-500</strain>
    </source>
</reference>
<dbReference type="PROSITE" id="PS51779">
    <property type="entry name" value="POTRA"/>
    <property type="match status" value="1"/>
</dbReference>
<evidence type="ECO:0000256" key="1">
    <source>
        <dbReference type="ARBA" id="ARBA00004370"/>
    </source>
</evidence>
<keyword evidence="4" id="KW-0472">Membrane</keyword>
<feature type="domain" description="POTRA" evidence="5">
    <location>
        <begin position="36"/>
        <end position="107"/>
    </location>
</feature>
<dbReference type="InterPro" id="IPR034746">
    <property type="entry name" value="POTRA"/>
</dbReference>
<organism evidence="6">
    <name type="scientific">Ignavibacterium album</name>
    <dbReference type="NCBI Taxonomy" id="591197"/>
    <lineage>
        <taxon>Bacteria</taxon>
        <taxon>Pseudomonadati</taxon>
        <taxon>Ignavibacteriota</taxon>
        <taxon>Ignavibacteria</taxon>
        <taxon>Ignavibacteriales</taxon>
        <taxon>Ignavibacteriaceae</taxon>
        <taxon>Ignavibacterium</taxon>
    </lineage>
</organism>
<dbReference type="Pfam" id="PF07244">
    <property type="entry name" value="POTRA"/>
    <property type="match status" value="1"/>
</dbReference>
<dbReference type="PANTHER" id="PTHR12815">
    <property type="entry name" value="SORTING AND ASSEMBLY MACHINERY SAMM50 PROTEIN FAMILY MEMBER"/>
    <property type="match status" value="1"/>
</dbReference>
<dbReference type="Gene3D" id="2.40.160.50">
    <property type="entry name" value="membrane protein fhac: a member of the omp85/tpsb transporter family"/>
    <property type="match status" value="1"/>
</dbReference>
<keyword evidence="2" id="KW-1134">Transmembrane beta strand</keyword>
<evidence type="ECO:0000256" key="4">
    <source>
        <dbReference type="ARBA" id="ARBA00023136"/>
    </source>
</evidence>
<accession>A0A832G6V3</accession>
<dbReference type="InterPro" id="IPR010827">
    <property type="entry name" value="BamA/TamA_POTRA"/>
</dbReference>
<sequence length="445" mass="51975">MKNKIYHNLIIAFLLLSGISFSQIPDSISVSKLYPFKVDSISIKGNEQTEEFIIRRELTFDIGDTLSAEIVNYNRERIYSLGLFAHVFVYPVEKNSTNILEIFVEERWYIYPIPFVTIKEKDFNKLSFGIYLKINNFRGRNEEITAVAAFGYDPAYSINYYNPNLIGKEDFFLRTGFIYSDVNNKSPSAEILYGEKFSQKFFRPNFLIGKRLGLFHKLYVATAYNYYESPKYIPGINVSGERIDRFPELQFGYEFDSRDLIQFPRDGIFASASYSFKGLGVNSINYNVARIDFREYRKFLGNLFSKWRFSARFTNGNEIPFYDYSILGIDEKVRGYFTRKTEGNHFYFASAEFFYPIIEELNLDFDFIPIIPEQLLKFRIALYTQAFGDAGTTQYKNQPLSFNRFISGYGLGLTLLVLPYNILRIEYALDNFGNNEWIFDLGVSF</sequence>
<name>A0A832G6V3_9BACT</name>
<evidence type="ECO:0000259" key="5">
    <source>
        <dbReference type="PROSITE" id="PS51779"/>
    </source>
</evidence>
<protein>
    <recommendedName>
        <fullName evidence="5">POTRA domain-containing protein</fullName>
    </recommendedName>
</protein>
<dbReference type="GO" id="GO:0019867">
    <property type="term" value="C:outer membrane"/>
    <property type="evidence" value="ECO:0007669"/>
    <property type="project" value="InterPro"/>
</dbReference>
<keyword evidence="3" id="KW-0812">Transmembrane</keyword>